<protein>
    <submittedName>
        <fullName evidence="2">Uncharacterized protein</fullName>
    </submittedName>
</protein>
<evidence type="ECO:0000313" key="2">
    <source>
        <dbReference type="EMBL" id="CAK0806205.1"/>
    </source>
</evidence>
<evidence type="ECO:0000313" key="3">
    <source>
        <dbReference type="Proteomes" id="UP001189429"/>
    </source>
</evidence>
<organism evidence="2 3">
    <name type="scientific">Prorocentrum cordatum</name>
    <dbReference type="NCBI Taxonomy" id="2364126"/>
    <lineage>
        <taxon>Eukaryota</taxon>
        <taxon>Sar</taxon>
        <taxon>Alveolata</taxon>
        <taxon>Dinophyceae</taxon>
        <taxon>Prorocentrales</taxon>
        <taxon>Prorocentraceae</taxon>
        <taxon>Prorocentrum</taxon>
    </lineage>
</organism>
<feature type="coiled-coil region" evidence="1">
    <location>
        <begin position="30"/>
        <end position="174"/>
    </location>
</feature>
<comment type="caution">
    <text evidence="2">The sequence shown here is derived from an EMBL/GenBank/DDBJ whole genome shotgun (WGS) entry which is preliminary data.</text>
</comment>
<reference evidence="2" key="1">
    <citation type="submission" date="2023-10" db="EMBL/GenBank/DDBJ databases">
        <authorList>
            <person name="Chen Y."/>
            <person name="Shah S."/>
            <person name="Dougan E. K."/>
            <person name="Thang M."/>
            <person name="Chan C."/>
        </authorList>
    </citation>
    <scope>NUCLEOTIDE SEQUENCE [LARGE SCALE GENOMIC DNA]</scope>
</reference>
<name>A0ABN9QMK4_9DINO</name>
<dbReference type="EMBL" id="CAUYUJ010003669">
    <property type="protein sequence ID" value="CAK0806205.1"/>
    <property type="molecule type" value="Genomic_DNA"/>
</dbReference>
<proteinExistence type="predicted"/>
<dbReference type="Proteomes" id="UP001189429">
    <property type="component" value="Unassembled WGS sequence"/>
</dbReference>
<keyword evidence="3" id="KW-1185">Reference proteome</keyword>
<sequence>MRKGLESLKGALAASGEEKGQLELQLDGVRGEARRRQEVLTGEAERLRKQDVEQVRLMDEARGRADAERRNLARALEEESCKRMEDARRLGELEVQVETSELQCRQLRRRMEERDAQAHESEQELYRLRAEAEQLRGAVQKAEQDTEARLRQQMLNFERRLSLEAQRAQRLEKQPGCCALRWGRG</sequence>
<keyword evidence="1" id="KW-0175">Coiled coil</keyword>
<gene>
    <name evidence="2" type="ORF">PCOR1329_LOCUS12524</name>
</gene>
<evidence type="ECO:0000256" key="1">
    <source>
        <dbReference type="SAM" id="Coils"/>
    </source>
</evidence>
<accession>A0ABN9QMK4</accession>